<protein>
    <submittedName>
        <fullName evidence="2">Uncharacterized protein</fullName>
    </submittedName>
</protein>
<gene>
    <name evidence="2" type="ORF">NCGR_LOCUS7031</name>
</gene>
<dbReference type="Proteomes" id="UP000604825">
    <property type="component" value="Unassembled WGS sequence"/>
</dbReference>
<evidence type="ECO:0000256" key="1">
    <source>
        <dbReference type="SAM" id="MobiDB-lite"/>
    </source>
</evidence>
<evidence type="ECO:0000313" key="2">
    <source>
        <dbReference type="EMBL" id="CAD6211006.1"/>
    </source>
</evidence>
<reference evidence="2" key="1">
    <citation type="submission" date="2020-10" db="EMBL/GenBank/DDBJ databases">
        <authorList>
            <person name="Han B."/>
            <person name="Lu T."/>
            <person name="Zhao Q."/>
            <person name="Huang X."/>
            <person name="Zhao Y."/>
        </authorList>
    </citation>
    <scope>NUCLEOTIDE SEQUENCE</scope>
</reference>
<name>A0A811MVP4_9POAL</name>
<keyword evidence="3" id="KW-1185">Reference proteome</keyword>
<dbReference type="EMBL" id="CAJGYO010000002">
    <property type="protein sequence ID" value="CAD6211006.1"/>
    <property type="molecule type" value="Genomic_DNA"/>
</dbReference>
<organism evidence="2 3">
    <name type="scientific">Miscanthus lutarioriparius</name>
    <dbReference type="NCBI Taxonomy" id="422564"/>
    <lineage>
        <taxon>Eukaryota</taxon>
        <taxon>Viridiplantae</taxon>
        <taxon>Streptophyta</taxon>
        <taxon>Embryophyta</taxon>
        <taxon>Tracheophyta</taxon>
        <taxon>Spermatophyta</taxon>
        <taxon>Magnoliopsida</taxon>
        <taxon>Liliopsida</taxon>
        <taxon>Poales</taxon>
        <taxon>Poaceae</taxon>
        <taxon>PACMAD clade</taxon>
        <taxon>Panicoideae</taxon>
        <taxon>Andropogonodae</taxon>
        <taxon>Andropogoneae</taxon>
        <taxon>Saccharinae</taxon>
        <taxon>Miscanthus</taxon>
    </lineage>
</organism>
<evidence type="ECO:0000313" key="3">
    <source>
        <dbReference type="Proteomes" id="UP000604825"/>
    </source>
</evidence>
<dbReference type="AlphaFoldDB" id="A0A811MVP4"/>
<feature type="compositionally biased region" description="Polar residues" evidence="1">
    <location>
        <begin position="62"/>
        <end position="82"/>
    </location>
</feature>
<comment type="caution">
    <text evidence="2">The sequence shown here is derived from an EMBL/GenBank/DDBJ whole genome shotgun (WGS) entry which is preliminary data.</text>
</comment>
<proteinExistence type="predicted"/>
<feature type="region of interest" description="Disordered" evidence="1">
    <location>
        <begin position="49"/>
        <end position="88"/>
    </location>
</feature>
<accession>A0A811MVP4</accession>
<sequence>MDGRRDARIDSITGGTRVVHLTPVQMRGSSTVRAAEGGVPCAYGLQELQQQHGGEDDETAVPESSHQANTQGSGIIQSSEFRASTDGWSGLANEVCKRGTYPRESR</sequence>